<dbReference type="SMART" id="SM00899">
    <property type="entry name" value="FeoA"/>
    <property type="match status" value="1"/>
</dbReference>
<dbReference type="InterPro" id="IPR022687">
    <property type="entry name" value="HTH_DTXR"/>
</dbReference>
<protein>
    <recommendedName>
        <fullName evidence="11">Manganese transport regulator</fullName>
    </recommendedName>
</protein>
<evidence type="ECO:0000313" key="13">
    <source>
        <dbReference type="EMBL" id="WZX00135.1"/>
    </source>
</evidence>
<accession>A0ABZ3CBF8</accession>
<evidence type="ECO:0000313" key="14">
    <source>
        <dbReference type="Proteomes" id="UP001434337"/>
    </source>
</evidence>
<evidence type="ECO:0000256" key="6">
    <source>
        <dbReference type="ARBA" id="ARBA00023015"/>
    </source>
</evidence>
<dbReference type="InterPro" id="IPR036421">
    <property type="entry name" value="Fe_dep_repressor_sf"/>
</dbReference>
<comment type="subunit">
    <text evidence="3">Homodimer.</text>
</comment>
<evidence type="ECO:0000256" key="8">
    <source>
        <dbReference type="ARBA" id="ARBA00023159"/>
    </source>
</evidence>
<sequence length="220" mass="23962">MEADELTPVMQDYLKVIWSAVEWGDPPITTTGLADRFGTSRANVSDVMRRLQAHGLVDYEPYRPVALTALGERLALAMVRRHRLIECFLADVLGYTWDEVHDDAERLEHAASERFLGRIDVLLGHPDADPHGDPIPTAEGHWQPPAGVVPLADAEPGAHLVARVSDADPAALARLEALGLRPGAPVTVRDGAPRYTNAVGVPLELGEAEERGVRVRPARD</sequence>
<evidence type="ECO:0000256" key="7">
    <source>
        <dbReference type="ARBA" id="ARBA00023125"/>
    </source>
</evidence>
<gene>
    <name evidence="13" type="ORF">PCC79_08130</name>
</gene>
<name>A0ABZ3CBF8_9ACTN</name>
<dbReference type="Pfam" id="PF04023">
    <property type="entry name" value="FeoA"/>
    <property type="match status" value="1"/>
</dbReference>
<evidence type="ECO:0000259" key="12">
    <source>
        <dbReference type="PROSITE" id="PS50944"/>
    </source>
</evidence>
<keyword evidence="4" id="KW-0963">Cytoplasm</keyword>
<evidence type="ECO:0000256" key="10">
    <source>
        <dbReference type="ARBA" id="ARBA00023211"/>
    </source>
</evidence>
<organism evidence="13 14">
    <name type="scientific">Propioniciclava soli</name>
    <dbReference type="NCBI Taxonomy" id="2775081"/>
    <lineage>
        <taxon>Bacteria</taxon>
        <taxon>Bacillati</taxon>
        <taxon>Actinomycetota</taxon>
        <taxon>Actinomycetes</taxon>
        <taxon>Propionibacteriales</taxon>
        <taxon>Propionibacteriaceae</taxon>
        <taxon>Propioniciclava</taxon>
    </lineage>
</organism>
<dbReference type="Proteomes" id="UP001434337">
    <property type="component" value="Chromosome"/>
</dbReference>
<feature type="domain" description="HTH dtxR-type" evidence="12">
    <location>
        <begin position="6"/>
        <end position="68"/>
    </location>
</feature>
<evidence type="ECO:0000256" key="5">
    <source>
        <dbReference type="ARBA" id="ARBA00022491"/>
    </source>
</evidence>
<dbReference type="RefSeq" id="WP_342373515.1">
    <property type="nucleotide sequence ID" value="NZ_CP115965.1"/>
</dbReference>
<keyword evidence="5" id="KW-0678">Repressor</keyword>
<keyword evidence="6" id="KW-0805">Transcription regulation</keyword>
<dbReference type="SUPFAM" id="SSF50037">
    <property type="entry name" value="C-terminal domain of transcriptional repressors"/>
    <property type="match status" value="1"/>
</dbReference>
<keyword evidence="8" id="KW-0010">Activator</keyword>
<dbReference type="InterPro" id="IPR036390">
    <property type="entry name" value="WH_DNA-bd_sf"/>
</dbReference>
<dbReference type="EMBL" id="CP115965">
    <property type="protein sequence ID" value="WZX00135.1"/>
    <property type="molecule type" value="Genomic_DNA"/>
</dbReference>
<dbReference type="InterPro" id="IPR007167">
    <property type="entry name" value="Fe-transptr_FeoA-like"/>
</dbReference>
<evidence type="ECO:0000256" key="4">
    <source>
        <dbReference type="ARBA" id="ARBA00022490"/>
    </source>
</evidence>
<dbReference type="InterPro" id="IPR022689">
    <property type="entry name" value="Iron_dep_repressor"/>
</dbReference>
<dbReference type="Gene3D" id="1.10.10.10">
    <property type="entry name" value="Winged helix-like DNA-binding domain superfamily/Winged helix DNA-binding domain"/>
    <property type="match status" value="1"/>
</dbReference>
<reference evidence="13 14" key="1">
    <citation type="journal article" date="2023" name="Environ Microbiome">
        <title>A coral-associated actinobacterium mitigates coral bleaching under heat stress.</title>
        <authorList>
            <person name="Li J."/>
            <person name="Zou Y."/>
            <person name="Li Q."/>
            <person name="Zhang J."/>
            <person name="Bourne D.G."/>
            <person name="Lyu Y."/>
            <person name="Liu C."/>
            <person name="Zhang S."/>
        </authorList>
    </citation>
    <scope>NUCLEOTIDE SEQUENCE [LARGE SCALE GENOMIC DNA]</scope>
    <source>
        <strain evidence="13 14">SCSIO 13291</strain>
    </source>
</reference>
<evidence type="ECO:0000256" key="2">
    <source>
        <dbReference type="ARBA" id="ARBA00007871"/>
    </source>
</evidence>
<dbReference type="InterPro" id="IPR001367">
    <property type="entry name" value="Fe_dep_repressor"/>
</dbReference>
<dbReference type="Pfam" id="PF02742">
    <property type="entry name" value="Fe_dep_repr_C"/>
    <property type="match status" value="1"/>
</dbReference>
<keyword evidence="10" id="KW-0464">Manganese</keyword>
<dbReference type="SMART" id="SM00529">
    <property type="entry name" value="HTH_DTXR"/>
    <property type="match status" value="1"/>
</dbReference>
<keyword evidence="14" id="KW-1185">Reference proteome</keyword>
<evidence type="ECO:0000256" key="1">
    <source>
        <dbReference type="ARBA" id="ARBA00004496"/>
    </source>
</evidence>
<dbReference type="PROSITE" id="PS50944">
    <property type="entry name" value="HTH_DTXR"/>
    <property type="match status" value="1"/>
</dbReference>
<dbReference type="InterPro" id="IPR036388">
    <property type="entry name" value="WH-like_DNA-bd_sf"/>
</dbReference>
<dbReference type="SUPFAM" id="SSF47979">
    <property type="entry name" value="Iron-dependent repressor protein, dimerization domain"/>
    <property type="match status" value="1"/>
</dbReference>
<keyword evidence="9" id="KW-0804">Transcription</keyword>
<dbReference type="InterPro" id="IPR050536">
    <property type="entry name" value="DtxR_MntR_Metal-Reg"/>
</dbReference>
<comment type="subcellular location">
    <subcellularLocation>
        <location evidence="1">Cytoplasm</location>
    </subcellularLocation>
</comment>
<evidence type="ECO:0000256" key="3">
    <source>
        <dbReference type="ARBA" id="ARBA00011738"/>
    </source>
</evidence>
<evidence type="ECO:0000256" key="9">
    <source>
        <dbReference type="ARBA" id="ARBA00023163"/>
    </source>
</evidence>
<dbReference type="PANTHER" id="PTHR33238:SF11">
    <property type="entry name" value="TRANSCRIPTIONAL REGULATOR MNTR"/>
    <property type="match status" value="1"/>
</dbReference>
<evidence type="ECO:0000256" key="11">
    <source>
        <dbReference type="ARBA" id="ARBA00032593"/>
    </source>
</evidence>
<dbReference type="Gene3D" id="1.10.60.10">
    <property type="entry name" value="Iron dependent repressor, metal binding and dimerisation domain"/>
    <property type="match status" value="1"/>
</dbReference>
<keyword evidence="7" id="KW-0238">DNA-binding</keyword>
<comment type="similarity">
    <text evidence="2">Belongs to the DtxR/MntR family.</text>
</comment>
<dbReference type="Pfam" id="PF01325">
    <property type="entry name" value="Fe_dep_repress"/>
    <property type="match status" value="1"/>
</dbReference>
<dbReference type="InterPro" id="IPR008988">
    <property type="entry name" value="Transcriptional_repressor_C"/>
</dbReference>
<proteinExistence type="inferred from homology"/>
<dbReference type="SUPFAM" id="SSF46785">
    <property type="entry name" value="Winged helix' DNA-binding domain"/>
    <property type="match status" value="1"/>
</dbReference>
<dbReference type="PANTHER" id="PTHR33238">
    <property type="entry name" value="IRON (METAL) DEPENDENT REPRESSOR, DTXR FAMILY"/>
    <property type="match status" value="1"/>
</dbReference>